<dbReference type="GO" id="GO:0015031">
    <property type="term" value="P:protein transport"/>
    <property type="evidence" value="ECO:0007669"/>
    <property type="project" value="UniProtKB-KW"/>
</dbReference>
<accession>A0A076NQY5</accession>
<evidence type="ECO:0000256" key="2">
    <source>
        <dbReference type="ARBA" id="ARBA00010527"/>
    </source>
</evidence>
<dbReference type="Pfam" id="PF02096">
    <property type="entry name" value="60KD_IMP"/>
    <property type="match status" value="1"/>
</dbReference>
<evidence type="ECO:0000256" key="16">
    <source>
        <dbReference type="RuleBase" id="RU003945"/>
    </source>
</evidence>
<evidence type="ECO:0000256" key="12">
    <source>
        <dbReference type="ARBA" id="ARBA00026028"/>
    </source>
</evidence>
<keyword evidence="9 18" id="KW-0472">Membrane</keyword>
<evidence type="ECO:0000256" key="5">
    <source>
        <dbReference type="ARBA" id="ARBA00022475"/>
    </source>
</evidence>
<dbReference type="STRING" id="156978.CIMIT_12155"/>
<dbReference type="NCBIfam" id="NF002899">
    <property type="entry name" value="PRK03449.1"/>
    <property type="match status" value="1"/>
</dbReference>
<reference evidence="20 22" key="1">
    <citation type="submission" date="2014-08" db="EMBL/GenBank/DDBJ databases">
        <title>Complete genome sequence of Corynebacterium imitans DSM 44264, isolated from a five-month-old boy with suspected pharyngeal diphtheria.</title>
        <authorList>
            <person name="Mollmann S."/>
            <person name="Albersmeier A."/>
            <person name="Ruckert C."/>
            <person name="Tauch A."/>
        </authorList>
    </citation>
    <scope>NUCLEOTIDE SEQUENCE [LARGE SCALE GENOMIC DNA]</scope>
    <source>
        <strain evidence="20 22">DSM 44264</strain>
    </source>
</reference>
<dbReference type="Proteomes" id="UP000215374">
    <property type="component" value="Chromosome 1"/>
</dbReference>
<evidence type="ECO:0000313" key="22">
    <source>
        <dbReference type="Proteomes" id="UP000028780"/>
    </source>
</evidence>
<dbReference type="EMBL" id="CP009211">
    <property type="protein sequence ID" value="AIJ34531.1"/>
    <property type="molecule type" value="Genomic_DNA"/>
</dbReference>
<feature type="transmembrane region" description="Helical" evidence="18">
    <location>
        <begin position="187"/>
        <end position="208"/>
    </location>
</feature>
<dbReference type="Proteomes" id="UP000028780">
    <property type="component" value="Chromosome"/>
</dbReference>
<evidence type="ECO:0000256" key="6">
    <source>
        <dbReference type="ARBA" id="ARBA00022692"/>
    </source>
</evidence>
<keyword evidence="6 16" id="KW-0812">Transmembrane</keyword>
<dbReference type="RefSeq" id="WP_038593484.1">
    <property type="nucleotide sequence ID" value="NZ_CP009211.1"/>
</dbReference>
<keyword evidence="7" id="KW-0653">Protein transport</keyword>
<dbReference type="InterPro" id="IPR001708">
    <property type="entry name" value="YidC/ALB3/OXA1/COX18"/>
</dbReference>
<dbReference type="NCBIfam" id="TIGR03592">
    <property type="entry name" value="yidC_oxa1_cterm"/>
    <property type="match status" value="1"/>
</dbReference>
<evidence type="ECO:0000313" key="21">
    <source>
        <dbReference type="EMBL" id="SNV52531.1"/>
    </source>
</evidence>
<keyword evidence="10" id="KW-0143">Chaperone</keyword>
<evidence type="ECO:0000259" key="19">
    <source>
        <dbReference type="Pfam" id="PF02096"/>
    </source>
</evidence>
<evidence type="ECO:0000256" key="9">
    <source>
        <dbReference type="ARBA" id="ARBA00023136"/>
    </source>
</evidence>
<evidence type="ECO:0000256" key="3">
    <source>
        <dbReference type="ARBA" id="ARBA00015325"/>
    </source>
</evidence>
<dbReference type="OrthoDB" id="9780552at2"/>
<comment type="subunit">
    <text evidence="12">Interacts with the Sec translocase complex via SecD. Specifically interacts with transmembrane segments of nascent integral membrane proteins during membrane integration.</text>
</comment>
<organism evidence="20 22">
    <name type="scientific">Corynebacterium imitans</name>
    <dbReference type="NCBI Taxonomy" id="156978"/>
    <lineage>
        <taxon>Bacteria</taxon>
        <taxon>Bacillati</taxon>
        <taxon>Actinomycetota</taxon>
        <taxon>Actinomycetes</taxon>
        <taxon>Mycobacteriales</taxon>
        <taxon>Corynebacteriaceae</taxon>
        <taxon>Corynebacterium</taxon>
    </lineage>
</organism>
<evidence type="ECO:0000256" key="13">
    <source>
        <dbReference type="ARBA" id="ARBA00031538"/>
    </source>
</evidence>
<evidence type="ECO:0000256" key="10">
    <source>
        <dbReference type="ARBA" id="ARBA00023186"/>
    </source>
</evidence>
<keyword evidence="5" id="KW-1003">Cell membrane</keyword>
<protein>
    <recommendedName>
        <fullName evidence="3">Membrane protein insertase YidC</fullName>
    </recommendedName>
    <alternativeName>
        <fullName evidence="15">Foldase YidC</fullName>
    </alternativeName>
    <alternativeName>
        <fullName evidence="14">Membrane integrase YidC</fullName>
    </alternativeName>
    <alternativeName>
        <fullName evidence="13">Membrane protein YidC</fullName>
    </alternativeName>
</protein>
<dbReference type="PANTHER" id="PTHR12428:SF65">
    <property type="entry name" value="CYTOCHROME C OXIDASE ASSEMBLY PROTEIN COX18, MITOCHONDRIAL"/>
    <property type="match status" value="1"/>
</dbReference>
<evidence type="ECO:0000313" key="23">
    <source>
        <dbReference type="Proteomes" id="UP000215374"/>
    </source>
</evidence>
<evidence type="ECO:0000256" key="14">
    <source>
        <dbReference type="ARBA" id="ARBA00033245"/>
    </source>
</evidence>
<evidence type="ECO:0000256" key="7">
    <source>
        <dbReference type="ARBA" id="ARBA00022927"/>
    </source>
</evidence>
<dbReference type="PANTHER" id="PTHR12428">
    <property type="entry name" value="OXA1"/>
    <property type="match status" value="1"/>
</dbReference>
<comment type="function">
    <text evidence="11">Required for the insertion and/or proper folding and/or complex formation of integral membrane proteins into the membrane. Involved in integration of membrane proteins that insert both dependently and independently of the Sec translocase complex, as well as at least some lipoproteins. Aids folding of multispanning membrane proteins.</text>
</comment>
<sequence length="326" mass="37296">MLNFIYWPISWVLWAYHKLFGAILSPDSGMAWALSIIMLTVTIRALLVKPMVNQMRSMRRMQEMQPRMQEIRTKYKNDQQKMAEETQKLYKEMGTNPLASCLVPLVQMPVFIGLFHVLRSFNRTGTGPGALGLSVEENRNIANYAFSPDDVRSFLDADIFGVPLSAYMSMPEDAFAAFTGVDELTRAHIIAVCLPLVILSATFTHLNARMSIQRQQARRAAGKANTPQGDNAQMMDQQMQMMNKMMLWFLPAMILFTGFVWHVGLLFYSLSNNIWTFFQTRIVYAKMDQEEEEEEAAKREAKRASAPQVGARTVDKRTKKQRKQGK</sequence>
<dbReference type="InterPro" id="IPR047196">
    <property type="entry name" value="YidC_ALB_C"/>
</dbReference>
<feature type="compositionally biased region" description="Basic residues" evidence="17">
    <location>
        <begin position="317"/>
        <end position="326"/>
    </location>
</feature>
<evidence type="ECO:0000256" key="15">
    <source>
        <dbReference type="ARBA" id="ARBA00033342"/>
    </source>
</evidence>
<keyword evidence="8 18" id="KW-1133">Transmembrane helix</keyword>
<evidence type="ECO:0000256" key="8">
    <source>
        <dbReference type="ARBA" id="ARBA00022989"/>
    </source>
</evidence>
<evidence type="ECO:0000256" key="1">
    <source>
        <dbReference type="ARBA" id="ARBA00004651"/>
    </source>
</evidence>
<name>A0A076NQY5_9CORY</name>
<dbReference type="GO" id="GO:0032977">
    <property type="term" value="F:membrane insertase activity"/>
    <property type="evidence" value="ECO:0007669"/>
    <property type="project" value="InterPro"/>
</dbReference>
<evidence type="ECO:0000313" key="20">
    <source>
        <dbReference type="EMBL" id="AIJ34531.1"/>
    </source>
</evidence>
<reference evidence="21 23" key="2">
    <citation type="submission" date="2017-06" db="EMBL/GenBank/DDBJ databases">
        <authorList>
            <consortium name="Pathogen Informatics"/>
        </authorList>
    </citation>
    <scope>NUCLEOTIDE SEQUENCE [LARGE SCALE GENOMIC DNA]</scope>
    <source>
        <strain evidence="21 23">NCTC13015</strain>
    </source>
</reference>
<feature type="transmembrane region" description="Helical" evidence="18">
    <location>
        <begin position="245"/>
        <end position="268"/>
    </location>
</feature>
<gene>
    <name evidence="21" type="primary">yidC</name>
    <name evidence="20" type="ORF">CIMIT_12155</name>
    <name evidence="21" type="ORF">SAMEA4535761_00064</name>
</gene>
<feature type="region of interest" description="Disordered" evidence="17">
    <location>
        <begin position="289"/>
        <end position="326"/>
    </location>
</feature>
<dbReference type="EMBL" id="LT906467">
    <property type="protein sequence ID" value="SNV52531.1"/>
    <property type="molecule type" value="Genomic_DNA"/>
</dbReference>
<dbReference type="CDD" id="cd20070">
    <property type="entry name" value="5TM_YidC_Alb3"/>
    <property type="match status" value="1"/>
</dbReference>
<proteinExistence type="inferred from homology"/>
<comment type="subcellular location">
    <subcellularLocation>
        <location evidence="1">Cell membrane</location>
        <topology evidence="1">Multi-pass membrane protein</topology>
    </subcellularLocation>
    <subcellularLocation>
        <location evidence="16">Membrane</location>
        <topology evidence="16">Multi-pass membrane protein</topology>
    </subcellularLocation>
</comment>
<evidence type="ECO:0000256" key="17">
    <source>
        <dbReference type="SAM" id="MobiDB-lite"/>
    </source>
</evidence>
<evidence type="ECO:0000256" key="18">
    <source>
        <dbReference type="SAM" id="Phobius"/>
    </source>
</evidence>
<evidence type="ECO:0000256" key="11">
    <source>
        <dbReference type="ARBA" id="ARBA00025034"/>
    </source>
</evidence>
<dbReference type="KEGG" id="cii:CIMIT_12155"/>
<feature type="transmembrane region" description="Helical" evidence="18">
    <location>
        <begin position="98"/>
        <end position="118"/>
    </location>
</feature>
<keyword evidence="22" id="KW-1185">Reference proteome</keyword>
<dbReference type="eggNOG" id="COG0706">
    <property type="taxonomic scope" value="Bacteria"/>
</dbReference>
<keyword evidence="4" id="KW-0813">Transport</keyword>
<dbReference type="HOGENOM" id="CLU_036138_3_0_11"/>
<comment type="similarity">
    <text evidence="2">Belongs to the OXA1/ALB3/YidC family. Type 1 subfamily.</text>
</comment>
<feature type="transmembrane region" description="Helical" evidence="18">
    <location>
        <begin position="30"/>
        <end position="52"/>
    </location>
</feature>
<dbReference type="GO" id="GO:0005886">
    <property type="term" value="C:plasma membrane"/>
    <property type="evidence" value="ECO:0007669"/>
    <property type="project" value="UniProtKB-SubCell"/>
</dbReference>
<feature type="domain" description="Membrane insertase YidC/Oxa/ALB C-terminal" evidence="19">
    <location>
        <begin position="32"/>
        <end position="284"/>
    </location>
</feature>
<dbReference type="InterPro" id="IPR028055">
    <property type="entry name" value="YidC/Oxa/ALB_C"/>
</dbReference>
<feature type="transmembrane region" description="Helical" evidence="18">
    <location>
        <begin position="5"/>
        <end position="24"/>
    </location>
</feature>
<evidence type="ECO:0000256" key="4">
    <source>
        <dbReference type="ARBA" id="ARBA00022448"/>
    </source>
</evidence>
<dbReference type="GO" id="GO:0051205">
    <property type="term" value="P:protein insertion into membrane"/>
    <property type="evidence" value="ECO:0007669"/>
    <property type="project" value="TreeGrafter"/>
</dbReference>
<dbReference type="AlphaFoldDB" id="A0A076NQY5"/>